<dbReference type="InterPro" id="IPR005024">
    <property type="entry name" value="Snf7_fam"/>
</dbReference>
<feature type="region of interest" description="Disordered" evidence="3">
    <location>
        <begin position="204"/>
        <end position="230"/>
    </location>
</feature>
<proteinExistence type="inferred from homology"/>
<dbReference type="PANTHER" id="PTHR10476">
    <property type="entry name" value="CHARGED MULTIVESICULAR BODY PROTEIN"/>
    <property type="match status" value="1"/>
</dbReference>
<keyword evidence="2" id="KW-0175">Coiled coil</keyword>
<name>A0ABP0FVP7_CLALP</name>
<reference evidence="4 5" key="1">
    <citation type="submission" date="2024-02" db="EMBL/GenBank/DDBJ databases">
        <authorList>
            <person name="Daric V."/>
            <person name="Darras S."/>
        </authorList>
    </citation>
    <scope>NUCLEOTIDE SEQUENCE [LARGE SCALE GENOMIC DNA]</scope>
</reference>
<organism evidence="4 5">
    <name type="scientific">Clavelina lepadiformis</name>
    <name type="common">Light-bulb sea squirt</name>
    <name type="synonym">Ascidia lepadiformis</name>
    <dbReference type="NCBI Taxonomy" id="159417"/>
    <lineage>
        <taxon>Eukaryota</taxon>
        <taxon>Metazoa</taxon>
        <taxon>Chordata</taxon>
        <taxon>Tunicata</taxon>
        <taxon>Ascidiacea</taxon>
        <taxon>Aplousobranchia</taxon>
        <taxon>Clavelinidae</taxon>
        <taxon>Clavelina</taxon>
    </lineage>
</organism>
<feature type="coiled-coil region" evidence="2">
    <location>
        <begin position="33"/>
        <end position="67"/>
    </location>
</feature>
<accession>A0ABP0FVP7</accession>
<evidence type="ECO:0008006" key="6">
    <source>
        <dbReference type="Google" id="ProtNLM"/>
    </source>
</evidence>
<evidence type="ECO:0000313" key="4">
    <source>
        <dbReference type="EMBL" id="CAK8683398.1"/>
    </source>
</evidence>
<evidence type="ECO:0000256" key="1">
    <source>
        <dbReference type="ARBA" id="ARBA00006190"/>
    </source>
</evidence>
<evidence type="ECO:0000313" key="5">
    <source>
        <dbReference type="Proteomes" id="UP001642483"/>
    </source>
</evidence>
<dbReference type="EMBL" id="CAWYQH010000097">
    <property type="protein sequence ID" value="CAK8683398.1"/>
    <property type="molecule type" value="Genomic_DNA"/>
</dbReference>
<keyword evidence="5" id="KW-1185">Reference proteome</keyword>
<dbReference type="Gene3D" id="6.10.140.1230">
    <property type="match status" value="1"/>
</dbReference>
<protein>
    <recommendedName>
        <fullName evidence="6">Charged multivesicular body protein 2a</fullName>
    </recommendedName>
</protein>
<evidence type="ECO:0000256" key="3">
    <source>
        <dbReference type="SAM" id="MobiDB-lite"/>
    </source>
</evidence>
<gene>
    <name evidence="4" type="ORF">CVLEPA_LOCUS14476</name>
</gene>
<evidence type="ECO:0000256" key="2">
    <source>
        <dbReference type="SAM" id="Coils"/>
    </source>
</evidence>
<comment type="caution">
    <text evidence="4">The sequence shown here is derived from an EMBL/GenBank/DDBJ whole genome shotgun (WGS) entry which is preliminary data.</text>
</comment>
<dbReference type="Pfam" id="PF03357">
    <property type="entry name" value="Snf7"/>
    <property type="match status" value="1"/>
</dbReference>
<sequence>MKIHTKFFLRFSYCNILNYKKMEWLFGKKKTPRQMLQENKRLLNRTMRDLDRERTKMEQQEKKIIADIKKMAKDGQMDAVRIMAKDLVRTKRYVKKFIVMKANIQAVSLKISTLQSQDAMMQAMKGVTKAMRAMNKQMKLPQIQKIMQDFERQSEMLDMKTEMMEDAIDDAMEGEDDEEEADVIVKQVFDELGLQFSDELGSIPAEQGSLAGPSKAKAGPTAVADGGMVDSADADLEARLNNLRRD</sequence>
<comment type="similarity">
    <text evidence="1">Belongs to the SNF7 family.</text>
</comment>
<dbReference type="Proteomes" id="UP001642483">
    <property type="component" value="Unassembled WGS sequence"/>
</dbReference>